<reference evidence="3" key="1">
    <citation type="submission" date="2020-12" db="EMBL/GenBank/DDBJ databases">
        <title>Metabolic potential, ecology and presence of endohyphal bacteria is reflected in genomic diversity of Mucoromycotina.</title>
        <authorList>
            <person name="Muszewska A."/>
            <person name="Okrasinska A."/>
            <person name="Steczkiewicz K."/>
            <person name="Drgas O."/>
            <person name="Orlowska M."/>
            <person name="Perlinska-Lenart U."/>
            <person name="Aleksandrzak-Piekarczyk T."/>
            <person name="Szatraj K."/>
            <person name="Zielenkiewicz U."/>
            <person name="Pilsyk S."/>
            <person name="Malc E."/>
            <person name="Mieczkowski P."/>
            <person name="Kruszewska J.S."/>
            <person name="Biernat P."/>
            <person name="Pawlowska J."/>
        </authorList>
    </citation>
    <scope>NUCLEOTIDE SEQUENCE</scope>
    <source>
        <strain evidence="3">WA0000051536</strain>
    </source>
</reference>
<keyword evidence="4" id="KW-1185">Reference proteome</keyword>
<accession>A0A8H7Q5D6</accession>
<feature type="compositionally biased region" description="Low complexity" evidence="1">
    <location>
        <begin position="157"/>
        <end position="170"/>
    </location>
</feature>
<dbReference type="OrthoDB" id="2401798at2759"/>
<dbReference type="EMBL" id="JAEPRA010000005">
    <property type="protein sequence ID" value="KAG2185578.1"/>
    <property type="molecule type" value="Genomic_DNA"/>
</dbReference>
<proteinExistence type="predicted"/>
<feature type="chain" id="PRO_5034559427" evidence="2">
    <location>
        <begin position="22"/>
        <end position="196"/>
    </location>
</feature>
<evidence type="ECO:0000313" key="4">
    <source>
        <dbReference type="Proteomes" id="UP000612746"/>
    </source>
</evidence>
<comment type="caution">
    <text evidence="3">The sequence shown here is derived from an EMBL/GenBank/DDBJ whole genome shotgun (WGS) entry which is preliminary data.</text>
</comment>
<sequence length="196" mass="20401">MMFNIFRQISVVLVLATTAYGSVTSISGTFDILSPLPNSIYVAGQILPVVYSYSTSIAASQTLQLAVSVIPNASNQLNVTSFVVTPNADVSPSGKLSRGRDNLSFYEKAINFPIPKDAPSGIYDQTNTVITVKINPQAPNITTSNLFAPTSGGGNSVNGESVPQPSSFLSSSDGQHIAPGLFAVCAGAMLVSLLAL</sequence>
<evidence type="ECO:0000256" key="1">
    <source>
        <dbReference type="SAM" id="MobiDB-lite"/>
    </source>
</evidence>
<keyword evidence="2" id="KW-0732">Signal</keyword>
<name>A0A8H7Q5D6_9FUNG</name>
<feature type="signal peptide" evidence="2">
    <location>
        <begin position="1"/>
        <end position="21"/>
    </location>
</feature>
<dbReference type="Proteomes" id="UP000612746">
    <property type="component" value="Unassembled WGS sequence"/>
</dbReference>
<evidence type="ECO:0000313" key="3">
    <source>
        <dbReference type="EMBL" id="KAG2185578.1"/>
    </source>
</evidence>
<protein>
    <submittedName>
        <fullName evidence="3">Uncharacterized protein</fullName>
    </submittedName>
</protein>
<gene>
    <name evidence="3" type="ORF">INT44_002371</name>
</gene>
<organism evidence="3 4">
    <name type="scientific">Umbelopsis vinacea</name>
    <dbReference type="NCBI Taxonomy" id="44442"/>
    <lineage>
        <taxon>Eukaryota</taxon>
        <taxon>Fungi</taxon>
        <taxon>Fungi incertae sedis</taxon>
        <taxon>Mucoromycota</taxon>
        <taxon>Mucoromycotina</taxon>
        <taxon>Umbelopsidomycetes</taxon>
        <taxon>Umbelopsidales</taxon>
        <taxon>Umbelopsidaceae</taxon>
        <taxon>Umbelopsis</taxon>
    </lineage>
</organism>
<feature type="region of interest" description="Disordered" evidence="1">
    <location>
        <begin position="147"/>
        <end position="170"/>
    </location>
</feature>
<dbReference type="AlphaFoldDB" id="A0A8H7Q5D6"/>
<evidence type="ECO:0000256" key="2">
    <source>
        <dbReference type="SAM" id="SignalP"/>
    </source>
</evidence>